<dbReference type="InterPro" id="IPR012318">
    <property type="entry name" value="HTH_CRP"/>
</dbReference>
<keyword evidence="7" id="KW-1185">Reference proteome</keyword>
<dbReference type="InterPro" id="IPR018490">
    <property type="entry name" value="cNMP-bd_dom_sf"/>
</dbReference>
<dbReference type="Gene3D" id="2.60.120.10">
    <property type="entry name" value="Jelly Rolls"/>
    <property type="match status" value="1"/>
</dbReference>
<dbReference type="PANTHER" id="PTHR24567:SF28">
    <property type="entry name" value="LISTERIOLYSIN REGULATORY PROTEIN"/>
    <property type="match status" value="1"/>
</dbReference>
<dbReference type="Pfam" id="PF00027">
    <property type="entry name" value="cNMP_binding"/>
    <property type="match status" value="1"/>
</dbReference>
<dbReference type="SUPFAM" id="SSF51206">
    <property type="entry name" value="cAMP-binding domain-like"/>
    <property type="match status" value="1"/>
</dbReference>
<dbReference type="KEGG" id="dsa:Desal_0494"/>
<name>C6BXK3_MARSD</name>
<dbReference type="InterPro" id="IPR050397">
    <property type="entry name" value="Env_Response_Regulators"/>
</dbReference>
<evidence type="ECO:0000256" key="2">
    <source>
        <dbReference type="ARBA" id="ARBA00023125"/>
    </source>
</evidence>
<reference evidence="6 7" key="1">
    <citation type="submission" date="2009-06" db="EMBL/GenBank/DDBJ databases">
        <title>Complete sequence of Desulfovibrio salexigens DSM 2638.</title>
        <authorList>
            <consortium name="US DOE Joint Genome Institute"/>
            <person name="Lucas S."/>
            <person name="Copeland A."/>
            <person name="Lapidus A."/>
            <person name="Glavina del Rio T."/>
            <person name="Tice H."/>
            <person name="Bruce D."/>
            <person name="Goodwin L."/>
            <person name="Pitluck S."/>
            <person name="Munk A.C."/>
            <person name="Brettin T."/>
            <person name="Detter J.C."/>
            <person name="Han C."/>
            <person name="Tapia R."/>
            <person name="Larimer F."/>
            <person name="Land M."/>
            <person name="Hauser L."/>
            <person name="Kyrpides N."/>
            <person name="Anderson I."/>
            <person name="Wall J.D."/>
            <person name="Arkin A.P."/>
            <person name="Dehal P."/>
            <person name="Chivian D."/>
            <person name="Giles B."/>
            <person name="Hazen T.C."/>
        </authorList>
    </citation>
    <scope>NUCLEOTIDE SEQUENCE [LARGE SCALE GENOMIC DNA]</scope>
    <source>
        <strain evidence="7">ATCC 14822 / DSM 2638 / NCIMB 8403 / VKM B-1763</strain>
    </source>
</reference>
<keyword evidence="1" id="KW-0805">Transcription regulation</keyword>
<feature type="domain" description="Cyclic nucleotide-binding" evidence="4">
    <location>
        <begin position="20"/>
        <end position="120"/>
    </location>
</feature>
<dbReference type="OrthoDB" id="9810708at2"/>
<keyword evidence="2" id="KW-0238">DNA-binding</keyword>
<evidence type="ECO:0000313" key="7">
    <source>
        <dbReference type="Proteomes" id="UP000002601"/>
    </source>
</evidence>
<dbReference type="Proteomes" id="UP000002601">
    <property type="component" value="Chromosome"/>
</dbReference>
<dbReference type="CDD" id="cd00038">
    <property type="entry name" value="CAP_ED"/>
    <property type="match status" value="1"/>
</dbReference>
<dbReference type="PROSITE" id="PS51063">
    <property type="entry name" value="HTH_CRP_2"/>
    <property type="match status" value="1"/>
</dbReference>
<dbReference type="SMART" id="SM00419">
    <property type="entry name" value="HTH_CRP"/>
    <property type="match status" value="1"/>
</dbReference>
<dbReference type="GO" id="GO:0003700">
    <property type="term" value="F:DNA-binding transcription factor activity"/>
    <property type="evidence" value="ECO:0007669"/>
    <property type="project" value="TreeGrafter"/>
</dbReference>
<protein>
    <submittedName>
        <fullName evidence="6">Transcriptional regulator, Crp/Fnr family</fullName>
    </submittedName>
</protein>
<keyword evidence="3" id="KW-0804">Transcription</keyword>
<dbReference type="AlphaFoldDB" id="C6BXK3"/>
<accession>C6BXK3</accession>
<sequence length="232" mass="25354">MPATEYNSEQIIDALQADPNLIKAEPAALKELSSKASQRKFKKGEFIFKAGDESHTFCLVESGKVILSKESPSGKSFTYLVATRGMTLNGITCFKSGPRIFSARVVEDSSIITIPCHEFRYWVENNPPVAMGILGTMGELLDGAYTRIIDLIDESVETRILNVLSMLSTRIGSELPLTNEDLAGMVGTSRESAARVISRLQDNGIVSKGRGSITVLDKEQLDETVSSPFFII</sequence>
<dbReference type="HOGENOM" id="CLU_075053_3_2_7"/>
<dbReference type="PROSITE" id="PS50042">
    <property type="entry name" value="CNMP_BINDING_3"/>
    <property type="match status" value="1"/>
</dbReference>
<evidence type="ECO:0000259" key="5">
    <source>
        <dbReference type="PROSITE" id="PS51063"/>
    </source>
</evidence>
<dbReference type="PANTHER" id="PTHR24567">
    <property type="entry name" value="CRP FAMILY TRANSCRIPTIONAL REGULATORY PROTEIN"/>
    <property type="match status" value="1"/>
</dbReference>
<dbReference type="PRINTS" id="PR00034">
    <property type="entry name" value="HTHCRP"/>
</dbReference>
<feature type="domain" description="HTH crp-type" evidence="5">
    <location>
        <begin position="154"/>
        <end position="219"/>
    </location>
</feature>
<dbReference type="GO" id="GO:0003677">
    <property type="term" value="F:DNA binding"/>
    <property type="evidence" value="ECO:0007669"/>
    <property type="project" value="UniProtKB-KW"/>
</dbReference>
<gene>
    <name evidence="6" type="ordered locus">Desal_0494</name>
</gene>
<evidence type="ECO:0000256" key="1">
    <source>
        <dbReference type="ARBA" id="ARBA00023015"/>
    </source>
</evidence>
<dbReference type="STRING" id="526222.Desal_0494"/>
<dbReference type="EMBL" id="CP001649">
    <property type="protein sequence ID" value="ACS78561.1"/>
    <property type="molecule type" value="Genomic_DNA"/>
</dbReference>
<dbReference type="SUPFAM" id="SSF46785">
    <property type="entry name" value="Winged helix' DNA-binding domain"/>
    <property type="match status" value="1"/>
</dbReference>
<evidence type="ECO:0000259" key="4">
    <source>
        <dbReference type="PROSITE" id="PS50042"/>
    </source>
</evidence>
<organism evidence="6 7">
    <name type="scientific">Maridesulfovibrio salexigens (strain ATCC 14822 / DSM 2638 / NCIMB 8403 / VKM B-1763)</name>
    <name type="common">Desulfovibrio salexigens</name>
    <dbReference type="NCBI Taxonomy" id="526222"/>
    <lineage>
        <taxon>Bacteria</taxon>
        <taxon>Pseudomonadati</taxon>
        <taxon>Thermodesulfobacteriota</taxon>
        <taxon>Desulfovibrionia</taxon>
        <taxon>Desulfovibrionales</taxon>
        <taxon>Desulfovibrionaceae</taxon>
        <taxon>Maridesulfovibrio</taxon>
    </lineage>
</organism>
<dbReference type="GO" id="GO:0005829">
    <property type="term" value="C:cytosol"/>
    <property type="evidence" value="ECO:0007669"/>
    <property type="project" value="TreeGrafter"/>
</dbReference>
<dbReference type="Pfam" id="PF13545">
    <property type="entry name" value="HTH_Crp_2"/>
    <property type="match status" value="1"/>
</dbReference>
<dbReference type="SMART" id="SM00100">
    <property type="entry name" value="cNMP"/>
    <property type="match status" value="1"/>
</dbReference>
<dbReference type="eggNOG" id="COG0664">
    <property type="taxonomic scope" value="Bacteria"/>
</dbReference>
<dbReference type="RefSeq" id="WP_015850380.1">
    <property type="nucleotide sequence ID" value="NC_012881.1"/>
</dbReference>
<dbReference type="InterPro" id="IPR000595">
    <property type="entry name" value="cNMP-bd_dom"/>
</dbReference>
<proteinExistence type="predicted"/>
<dbReference type="InterPro" id="IPR014710">
    <property type="entry name" value="RmlC-like_jellyroll"/>
</dbReference>
<evidence type="ECO:0000256" key="3">
    <source>
        <dbReference type="ARBA" id="ARBA00023163"/>
    </source>
</evidence>
<evidence type="ECO:0000313" key="6">
    <source>
        <dbReference type="EMBL" id="ACS78561.1"/>
    </source>
</evidence>
<dbReference type="InterPro" id="IPR036390">
    <property type="entry name" value="WH_DNA-bd_sf"/>
</dbReference>